<dbReference type="CDD" id="cd05507">
    <property type="entry name" value="Bromo_brd8_like"/>
    <property type="match status" value="2"/>
</dbReference>
<dbReference type="InterPro" id="IPR001487">
    <property type="entry name" value="Bromodomain"/>
</dbReference>
<keyword evidence="2" id="KW-1017">Isopeptide bond</keyword>
<accession>A0A7K9K8U3</accession>
<gene>
    <name evidence="18" type="primary">Brd8</name>
    <name evidence="18" type="ORF">DICEXI_R14702</name>
</gene>
<keyword evidence="10 14" id="KW-0103">Bromodomain</keyword>
<name>A0A7K9K8U3_9PASE</name>
<evidence type="ECO:0000256" key="6">
    <source>
        <dbReference type="ARBA" id="ARBA00022853"/>
    </source>
</evidence>
<sequence length="1155" mass="126668">KLLSAGPTEPWSIREKLCLASSVMRSGDQNWVSVSRAIKPFAEPGRPPDWFSQKHCASQYSELLETTETPKRKRGEKGEVVETVEDVIVRKLTAERVEELKKIIKETQEKYRQLKKDAELIQAGHMDNRLEELCNEIMIKKKMEEEEAEVKRKATDAAYQARQAIKNPPRRLTGVMVRSPAGSTSPGGDYSLGDLSQPAGDEASPGVSENEMAVASGHMNSSGVLLEVGSVLPVLHSGEMQSAPGAVPASPAASGAPTLSRLLEAGPAQFTSPLASFSAVASEPPAKLLPPPVEPVSQATIVMMPTLSAPAVVPPAAAAEGVATVSQPEACVSMEAVSDSHTVTVSMDSSEISMIIDSIKKECLGSGAGGTAGSSKDHCMDGKEDLDLAEKMDIAVSYTGEELDFDTVGNIIAIIEDKVDDHPEVLDAAVVEAALSSFCEDSDDPQTLPGPWEHSIRQEHEKQAQMPQVSVTVKQERLECEEPEAKGIRDLMGISELGSEIKTELAEQDQSQLGPEETIPATARVTETPELRNQETEEDQRAAVTSGETSEIKIESSQGEDAVLSAVKTETPPDDDSSPPQVPNVSEDSSQADVQHKFELSESMKEEAQALFRSQMKDGQGEEDDEDGASEAASLEEPKEEDQGEGYLSEMDNEPPVSESDDGFSVHNAPLQSHALADSIPSSPASSQFSVCSEDQEAIQAQKIWKKAIMLVWRAAANHRYANVFLQPVTDDIAPGYHSIVQRPMDLSTIKKNIENGLIRTTAEFQRDIMLMFQNAVMYNSSDHDVYHMAVEMQRDVLEQIQQFLATQLMMQTSESGISAKSLRGRDSTRKQDASEKDSVPMGSPAFLLSLFMGHAWKSELESPIKSESSDFQSLPDWDSSLDLDVTSWRNTEEVAMGKLEGSSQEADHEMELSDPLWKDDSEDYHEAEQPCESNHVLQFLLEVTQMLESFCISSAESPQTPWDYCGSGEQSDGEEGGCQEKSTGTAASGAEESELRILAKDEKEHFLGRELHPPGHGGCQQNCHLLLCLECDDLAVSSLHRLQPSWNNPLQHLILKKKLLSIWRMIASHRFSSPFLKPVSEKQAPGYKDVVKRPMDLSSIKRRLSKGHIQSVMQFQCDLMLMFQNAVMYNSSDHHVFHVAVEMQREVLEQLQVL</sequence>
<feature type="compositionally biased region" description="Basic and acidic residues" evidence="16">
    <location>
        <begin position="527"/>
        <end position="541"/>
    </location>
</feature>
<keyword evidence="9 15" id="KW-0175">Coiled coil</keyword>
<dbReference type="SUPFAM" id="SSF47370">
    <property type="entry name" value="Bromodomain"/>
    <property type="match status" value="2"/>
</dbReference>
<feature type="domain" description="Bromo" evidence="17">
    <location>
        <begin position="717"/>
        <end position="787"/>
    </location>
</feature>
<evidence type="ECO:0000256" key="10">
    <source>
        <dbReference type="ARBA" id="ARBA00023117"/>
    </source>
</evidence>
<evidence type="ECO:0000256" key="13">
    <source>
        <dbReference type="ARBA" id="ARBA00070695"/>
    </source>
</evidence>
<keyword evidence="19" id="KW-1185">Reference proteome</keyword>
<dbReference type="EMBL" id="VWZP01007738">
    <property type="protein sequence ID" value="NXH46957.1"/>
    <property type="molecule type" value="Genomic_DNA"/>
</dbReference>
<evidence type="ECO:0000256" key="7">
    <source>
        <dbReference type="ARBA" id="ARBA00022990"/>
    </source>
</evidence>
<dbReference type="Gene3D" id="1.20.920.10">
    <property type="entry name" value="Bromodomain-like"/>
    <property type="match status" value="2"/>
</dbReference>
<dbReference type="SMART" id="SM00297">
    <property type="entry name" value="BROMO"/>
    <property type="match status" value="2"/>
</dbReference>
<evidence type="ECO:0000256" key="15">
    <source>
        <dbReference type="SAM" id="Coils"/>
    </source>
</evidence>
<evidence type="ECO:0000313" key="19">
    <source>
        <dbReference type="Proteomes" id="UP000523279"/>
    </source>
</evidence>
<dbReference type="InterPro" id="IPR036427">
    <property type="entry name" value="Bromodomain-like_sf"/>
</dbReference>
<protein>
    <recommendedName>
        <fullName evidence="13">Bromodomain-containing protein 8</fullName>
    </recommendedName>
</protein>
<keyword evidence="8" id="KW-0805">Transcription regulation</keyword>
<comment type="subcellular location">
    <subcellularLocation>
        <location evidence="1">Nucleus</location>
    </subcellularLocation>
</comment>
<feature type="non-terminal residue" evidence="18">
    <location>
        <position position="1"/>
    </location>
</feature>
<feature type="domain" description="Bromo" evidence="17">
    <location>
        <begin position="1068"/>
        <end position="1138"/>
    </location>
</feature>
<dbReference type="PANTHER" id="PTHR15398">
    <property type="entry name" value="BROMODOMAIN-CONTAINING PROTEIN 8"/>
    <property type="match status" value="1"/>
</dbReference>
<dbReference type="AlphaFoldDB" id="A0A7K9K8U3"/>
<keyword evidence="11" id="KW-0804">Transcription</keyword>
<dbReference type="Pfam" id="PF00439">
    <property type="entry name" value="Bromodomain"/>
    <property type="match status" value="2"/>
</dbReference>
<feature type="region of interest" description="Disordered" evidence="16">
    <location>
        <begin position="957"/>
        <end position="993"/>
    </location>
</feature>
<dbReference type="PROSITE" id="PS50014">
    <property type="entry name" value="BROMODOMAIN_2"/>
    <property type="match status" value="2"/>
</dbReference>
<dbReference type="GO" id="GO:0035267">
    <property type="term" value="C:NuA4 histone acetyltransferase complex"/>
    <property type="evidence" value="ECO:0007669"/>
    <property type="project" value="TreeGrafter"/>
</dbReference>
<evidence type="ECO:0000256" key="16">
    <source>
        <dbReference type="SAM" id="MobiDB-lite"/>
    </source>
</evidence>
<evidence type="ECO:0000256" key="2">
    <source>
        <dbReference type="ARBA" id="ARBA00022499"/>
    </source>
</evidence>
<dbReference type="PANTHER" id="PTHR15398:SF13">
    <property type="entry name" value="BROMODOMAIN-CONTAINING PROTEIN 8"/>
    <property type="match status" value="1"/>
</dbReference>
<dbReference type="Proteomes" id="UP000523279">
    <property type="component" value="Unassembled WGS sequence"/>
</dbReference>
<evidence type="ECO:0000256" key="3">
    <source>
        <dbReference type="ARBA" id="ARBA00022553"/>
    </source>
</evidence>
<keyword evidence="4" id="KW-0341">Growth regulation</keyword>
<feature type="non-terminal residue" evidence="18">
    <location>
        <position position="1155"/>
    </location>
</feature>
<evidence type="ECO:0000256" key="8">
    <source>
        <dbReference type="ARBA" id="ARBA00023015"/>
    </source>
</evidence>
<proteinExistence type="predicted"/>
<keyword evidence="5" id="KW-0832">Ubl conjugation</keyword>
<reference evidence="18 19" key="1">
    <citation type="submission" date="2019-09" db="EMBL/GenBank/DDBJ databases">
        <title>Bird 10,000 Genomes (B10K) Project - Family phase.</title>
        <authorList>
            <person name="Zhang G."/>
        </authorList>
    </citation>
    <scope>NUCLEOTIDE SEQUENCE [LARGE SCALE GENOMIC DNA]</scope>
    <source>
        <strain evidence="18">B10K-DU-001-34</strain>
        <tissue evidence="18">Muscle</tissue>
    </source>
</reference>
<dbReference type="PRINTS" id="PR00503">
    <property type="entry name" value="BROMODOMAIN"/>
</dbReference>
<keyword evidence="6" id="KW-0156">Chromatin regulator</keyword>
<evidence type="ECO:0000259" key="17">
    <source>
        <dbReference type="PROSITE" id="PS50014"/>
    </source>
</evidence>
<evidence type="ECO:0000256" key="9">
    <source>
        <dbReference type="ARBA" id="ARBA00023054"/>
    </source>
</evidence>
<evidence type="ECO:0000256" key="5">
    <source>
        <dbReference type="ARBA" id="ARBA00022843"/>
    </source>
</evidence>
<evidence type="ECO:0000256" key="4">
    <source>
        <dbReference type="ARBA" id="ARBA00022604"/>
    </source>
</evidence>
<feature type="region of interest" description="Disordered" evidence="16">
    <location>
        <begin position="816"/>
        <end position="841"/>
    </location>
</feature>
<dbReference type="GO" id="GO:0005634">
    <property type="term" value="C:nucleus"/>
    <property type="evidence" value="ECO:0007669"/>
    <property type="project" value="UniProtKB-SubCell"/>
</dbReference>
<dbReference type="FunFam" id="1.20.920.10:FF:000016">
    <property type="entry name" value="bromodomain-containing protein 8 isoform X1"/>
    <property type="match status" value="1"/>
</dbReference>
<feature type="region of interest" description="Disordered" evidence="16">
    <location>
        <begin position="174"/>
        <end position="209"/>
    </location>
</feature>
<keyword evidence="7" id="KW-0007">Acetylation</keyword>
<evidence type="ECO:0000313" key="18">
    <source>
        <dbReference type="EMBL" id="NXH46957.1"/>
    </source>
</evidence>
<evidence type="ECO:0000256" key="14">
    <source>
        <dbReference type="PROSITE-ProRule" id="PRU00035"/>
    </source>
</evidence>
<evidence type="ECO:0000256" key="1">
    <source>
        <dbReference type="ARBA" id="ARBA00004123"/>
    </source>
</evidence>
<dbReference type="GO" id="GO:0006325">
    <property type="term" value="P:chromatin organization"/>
    <property type="evidence" value="ECO:0007669"/>
    <property type="project" value="UniProtKB-KW"/>
</dbReference>
<feature type="compositionally biased region" description="Basic and acidic residues" evidence="16">
    <location>
        <begin position="824"/>
        <end position="839"/>
    </location>
</feature>
<evidence type="ECO:0000256" key="11">
    <source>
        <dbReference type="ARBA" id="ARBA00023163"/>
    </source>
</evidence>
<feature type="coiled-coil region" evidence="15">
    <location>
        <begin position="90"/>
        <end position="124"/>
    </location>
</feature>
<evidence type="ECO:0000256" key="12">
    <source>
        <dbReference type="ARBA" id="ARBA00023242"/>
    </source>
</evidence>
<dbReference type="InterPro" id="IPR037966">
    <property type="entry name" value="Brd8_Bromo_dom"/>
</dbReference>
<comment type="caution">
    <text evidence="18">The sequence shown here is derived from an EMBL/GenBank/DDBJ whole genome shotgun (WGS) entry which is preliminary data.</text>
</comment>
<keyword evidence="3" id="KW-0597">Phosphoprotein</keyword>
<feature type="region of interest" description="Disordered" evidence="16">
    <location>
        <begin position="616"/>
        <end position="667"/>
    </location>
</feature>
<keyword evidence="12" id="KW-0539">Nucleus</keyword>
<feature type="compositionally biased region" description="Polar residues" evidence="16">
    <location>
        <begin position="583"/>
        <end position="593"/>
    </location>
</feature>
<organism evidence="18 19">
    <name type="scientific">Dicaeum eximium</name>
    <dbReference type="NCBI Taxonomy" id="667154"/>
    <lineage>
        <taxon>Eukaryota</taxon>
        <taxon>Metazoa</taxon>
        <taxon>Chordata</taxon>
        <taxon>Craniata</taxon>
        <taxon>Vertebrata</taxon>
        <taxon>Euteleostomi</taxon>
        <taxon>Archelosauria</taxon>
        <taxon>Archosauria</taxon>
        <taxon>Dinosauria</taxon>
        <taxon>Saurischia</taxon>
        <taxon>Theropoda</taxon>
        <taxon>Coelurosauria</taxon>
        <taxon>Aves</taxon>
        <taxon>Neognathae</taxon>
        <taxon>Neoaves</taxon>
        <taxon>Telluraves</taxon>
        <taxon>Australaves</taxon>
        <taxon>Passeriformes</taxon>
        <taxon>Passeroidea</taxon>
        <taxon>Dicaeidae</taxon>
        <taxon>Dicaeum</taxon>
    </lineage>
</organism>
<feature type="region of interest" description="Disordered" evidence="16">
    <location>
        <begin position="503"/>
        <end position="595"/>
    </location>
</feature>